<feature type="transmembrane region" description="Helical" evidence="7">
    <location>
        <begin position="114"/>
        <end position="132"/>
    </location>
</feature>
<comment type="subcellular location">
    <subcellularLocation>
        <location evidence="1">Cell membrane</location>
        <topology evidence="1">Multi-pass membrane protein</topology>
    </subcellularLocation>
</comment>
<comment type="caution">
    <text evidence="9">The sequence shown here is derived from an EMBL/GenBank/DDBJ whole genome shotgun (WGS) entry which is preliminary data.</text>
</comment>
<keyword evidence="4 7" id="KW-1133">Transmembrane helix</keyword>
<proteinExistence type="inferred from homology"/>
<protein>
    <submittedName>
        <fullName evidence="10">FUSC family protein</fullName>
    </submittedName>
    <submittedName>
        <fullName evidence="9">Fusaric acid resistance family protein</fullName>
    </submittedName>
</protein>
<evidence type="ECO:0000256" key="5">
    <source>
        <dbReference type="ARBA" id="ARBA00023136"/>
    </source>
</evidence>
<evidence type="ECO:0000256" key="4">
    <source>
        <dbReference type="ARBA" id="ARBA00022989"/>
    </source>
</evidence>
<evidence type="ECO:0000313" key="10">
    <source>
        <dbReference type="EMBL" id="RUQ85942.1"/>
    </source>
</evidence>
<keyword evidence="3 7" id="KW-0812">Transmembrane</keyword>
<keyword evidence="2" id="KW-1003">Cell membrane</keyword>
<keyword evidence="12" id="KW-1185">Reference proteome</keyword>
<feature type="domain" description="Integral membrane bound transporter" evidence="8">
    <location>
        <begin position="30"/>
        <end position="153"/>
    </location>
</feature>
<evidence type="ECO:0000256" key="7">
    <source>
        <dbReference type="SAM" id="Phobius"/>
    </source>
</evidence>
<dbReference type="PANTHER" id="PTHR30509:SF9">
    <property type="entry name" value="MULTIDRUG RESISTANCE PROTEIN MDTO"/>
    <property type="match status" value="1"/>
</dbReference>
<feature type="transmembrane region" description="Helical" evidence="7">
    <location>
        <begin position="144"/>
        <end position="163"/>
    </location>
</feature>
<evidence type="ECO:0000313" key="12">
    <source>
        <dbReference type="Proteomes" id="UP000268291"/>
    </source>
</evidence>
<dbReference type="OrthoDB" id="5176502at2"/>
<comment type="similarity">
    <text evidence="6">Belongs to the YccS/YhfK family.</text>
</comment>
<keyword evidence="5 7" id="KW-0472">Membrane</keyword>
<evidence type="ECO:0000256" key="6">
    <source>
        <dbReference type="ARBA" id="ARBA00043993"/>
    </source>
</evidence>
<dbReference type="Pfam" id="PF13515">
    <property type="entry name" value="FUSC_2"/>
    <property type="match status" value="1"/>
</dbReference>
<evidence type="ECO:0000256" key="1">
    <source>
        <dbReference type="ARBA" id="ARBA00004651"/>
    </source>
</evidence>
<dbReference type="Proteomes" id="UP000268291">
    <property type="component" value="Unassembled WGS sequence"/>
</dbReference>
<organism evidence="9 11">
    <name type="scientific">Labedella gwakjiensis</name>
    <dbReference type="NCBI Taxonomy" id="390269"/>
    <lineage>
        <taxon>Bacteria</taxon>
        <taxon>Bacillati</taxon>
        <taxon>Actinomycetota</taxon>
        <taxon>Actinomycetes</taxon>
        <taxon>Micrococcales</taxon>
        <taxon>Microbacteriaceae</taxon>
        <taxon>Labedella</taxon>
    </lineage>
</organism>
<dbReference type="InterPro" id="IPR049453">
    <property type="entry name" value="Memb_transporter_dom"/>
</dbReference>
<dbReference type="AlphaFoldDB" id="A0A2P8H0E9"/>
<accession>A0A2P8H0E9</accession>
<reference evidence="9 11" key="1">
    <citation type="submission" date="2018-03" db="EMBL/GenBank/DDBJ databases">
        <title>Genomic Encyclopedia of Archaeal and Bacterial Type Strains, Phase II (KMG-II): from individual species to whole genera.</title>
        <authorList>
            <person name="Goeker M."/>
        </authorList>
    </citation>
    <scope>NUCLEOTIDE SEQUENCE [LARGE SCALE GENOMIC DNA]</scope>
    <source>
        <strain evidence="9 11">DSM 21548</strain>
    </source>
</reference>
<evidence type="ECO:0000313" key="9">
    <source>
        <dbReference type="EMBL" id="PSL39670.1"/>
    </source>
</evidence>
<dbReference type="EMBL" id="RZGY01000001">
    <property type="protein sequence ID" value="RUQ85942.1"/>
    <property type="molecule type" value="Genomic_DNA"/>
</dbReference>
<dbReference type="RefSeq" id="WP_106564506.1">
    <property type="nucleotide sequence ID" value="NZ_PYAU01000001.1"/>
</dbReference>
<sequence length="350" mass="36893">MRRLAAARAVRSARRIPLLQAVKTSLATVLAWLIAGIALPGELPVFAAVAALIVVQPSVNQTLVKALERSIGVVAGVTIATGVSLALGSAGWIVIVAIVVAIFASWALRLSPTSANQVAISAMLVLALGAATPEYAALRIVETLIGAATALVINALIVPPVAIGPAREAVDLLGRAVADHLEELGRALRRPIGRAELETLMIQARLLRPMREKAVTAVTEAEESLSLNPRRGSVGPLVAETDELLARLTALVNRVVGMTRNIHDEYEGSLIDDPVVAEIASQLERAGHDLRGVVDAGLGTVPEEDLEPPLLTAPVVVPRANPDHWILIGSLLEDLRRVREEIVGRSEAEG</sequence>
<evidence type="ECO:0000259" key="8">
    <source>
        <dbReference type="Pfam" id="PF13515"/>
    </source>
</evidence>
<evidence type="ECO:0000313" key="11">
    <source>
        <dbReference type="Proteomes" id="UP000241203"/>
    </source>
</evidence>
<evidence type="ECO:0000256" key="2">
    <source>
        <dbReference type="ARBA" id="ARBA00022475"/>
    </source>
</evidence>
<name>A0A2P8H0E9_9MICO</name>
<evidence type="ECO:0000256" key="3">
    <source>
        <dbReference type="ARBA" id="ARBA00022692"/>
    </source>
</evidence>
<dbReference type="EMBL" id="PYAU01000001">
    <property type="protein sequence ID" value="PSL39670.1"/>
    <property type="molecule type" value="Genomic_DNA"/>
</dbReference>
<dbReference type="GO" id="GO:0005886">
    <property type="term" value="C:plasma membrane"/>
    <property type="evidence" value="ECO:0007669"/>
    <property type="project" value="UniProtKB-SubCell"/>
</dbReference>
<gene>
    <name evidence="9" type="ORF">CLV49_3314</name>
    <name evidence="10" type="ORF">ELQ93_02685</name>
</gene>
<dbReference type="Proteomes" id="UP000241203">
    <property type="component" value="Unassembled WGS sequence"/>
</dbReference>
<reference evidence="10 12" key="2">
    <citation type="submission" date="2018-12" db="EMBL/GenBank/DDBJ databases">
        <authorList>
            <person name="hu s."/>
            <person name="Xu Y."/>
            <person name="Xu B."/>
            <person name="Li F."/>
        </authorList>
    </citation>
    <scope>NUCLEOTIDE SEQUENCE [LARGE SCALE GENOMIC DNA]</scope>
    <source>
        <strain evidence="10 12">KSW2-17</strain>
    </source>
</reference>
<feature type="transmembrane region" description="Helical" evidence="7">
    <location>
        <begin position="75"/>
        <end position="108"/>
    </location>
</feature>
<dbReference type="PANTHER" id="PTHR30509">
    <property type="entry name" value="P-HYDROXYBENZOIC ACID EFFLUX PUMP SUBUNIT-RELATED"/>
    <property type="match status" value="1"/>
</dbReference>